<keyword evidence="1" id="KW-0472">Membrane</keyword>
<keyword evidence="3" id="KW-1185">Reference proteome</keyword>
<proteinExistence type="predicted"/>
<dbReference type="AlphaFoldDB" id="A0A9P8CJH1"/>
<organism evidence="2 3">
    <name type="scientific">Calycina marina</name>
    <dbReference type="NCBI Taxonomy" id="1763456"/>
    <lineage>
        <taxon>Eukaryota</taxon>
        <taxon>Fungi</taxon>
        <taxon>Dikarya</taxon>
        <taxon>Ascomycota</taxon>
        <taxon>Pezizomycotina</taxon>
        <taxon>Leotiomycetes</taxon>
        <taxon>Helotiales</taxon>
        <taxon>Pezizellaceae</taxon>
        <taxon>Calycina</taxon>
    </lineage>
</organism>
<name>A0A9P8CJH1_9HELO</name>
<dbReference type="Proteomes" id="UP000887226">
    <property type="component" value="Unassembled WGS sequence"/>
</dbReference>
<feature type="transmembrane region" description="Helical" evidence="1">
    <location>
        <begin position="12"/>
        <end position="31"/>
    </location>
</feature>
<sequence length="109" mass="11932">MSSDASRVGYSSMGILLVSSTGAAILLFLIINSFRRYSTAPEYFPRLANKTEFITAACQRLEGNREAHLFAATLMVVAVEPESISETVERVVLSTDRNSVAPKVGKQYI</sequence>
<evidence type="ECO:0000256" key="1">
    <source>
        <dbReference type="SAM" id="Phobius"/>
    </source>
</evidence>
<keyword evidence="1" id="KW-0812">Transmembrane</keyword>
<keyword evidence="1" id="KW-1133">Transmembrane helix</keyword>
<comment type="caution">
    <text evidence="2">The sequence shown here is derived from an EMBL/GenBank/DDBJ whole genome shotgun (WGS) entry which is preliminary data.</text>
</comment>
<accession>A0A9P8CJH1</accession>
<evidence type="ECO:0000313" key="2">
    <source>
        <dbReference type="EMBL" id="KAG9249343.1"/>
    </source>
</evidence>
<gene>
    <name evidence="2" type="ORF">BJ878DRAFT_484923</name>
</gene>
<dbReference type="OrthoDB" id="5429634at2759"/>
<reference evidence="2" key="1">
    <citation type="journal article" date="2021" name="IMA Fungus">
        <title>Genomic characterization of three marine fungi, including Emericellopsis atlantica sp. nov. with signatures of a generalist lifestyle and marine biomass degradation.</title>
        <authorList>
            <person name="Hagestad O.C."/>
            <person name="Hou L."/>
            <person name="Andersen J.H."/>
            <person name="Hansen E.H."/>
            <person name="Altermark B."/>
            <person name="Li C."/>
            <person name="Kuhnert E."/>
            <person name="Cox R.J."/>
            <person name="Crous P.W."/>
            <person name="Spatafora J.W."/>
            <person name="Lail K."/>
            <person name="Amirebrahimi M."/>
            <person name="Lipzen A."/>
            <person name="Pangilinan J."/>
            <person name="Andreopoulos W."/>
            <person name="Hayes R.D."/>
            <person name="Ng V."/>
            <person name="Grigoriev I.V."/>
            <person name="Jackson S.A."/>
            <person name="Sutton T.D.S."/>
            <person name="Dobson A.D.W."/>
            <person name="Rama T."/>
        </authorList>
    </citation>
    <scope>NUCLEOTIDE SEQUENCE</scope>
    <source>
        <strain evidence="2">TRa3180A</strain>
    </source>
</reference>
<protein>
    <submittedName>
        <fullName evidence="2">Uncharacterized protein</fullName>
    </submittedName>
</protein>
<evidence type="ECO:0000313" key="3">
    <source>
        <dbReference type="Proteomes" id="UP000887226"/>
    </source>
</evidence>
<dbReference type="EMBL" id="MU253737">
    <property type="protein sequence ID" value="KAG9249343.1"/>
    <property type="molecule type" value="Genomic_DNA"/>
</dbReference>